<dbReference type="Proteomes" id="UP000248798">
    <property type="component" value="Unassembled WGS sequence"/>
</dbReference>
<name>A0A328F8Y5_9BACT</name>
<feature type="compositionally biased region" description="Basic and acidic residues" evidence="1">
    <location>
        <begin position="96"/>
        <end position="114"/>
    </location>
</feature>
<organism evidence="3 4">
    <name type="scientific">Desulfobacter hydrogenophilus</name>
    <dbReference type="NCBI Taxonomy" id="2291"/>
    <lineage>
        <taxon>Bacteria</taxon>
        <taxon>Pseudomonadati</taxon>
        <taxon>Thermodesulfobacteriota</taxon>
        <taxon>Desulfobacteria</taxon>
        <taxon>Desulfobacterales</taxon>
        <taxon>Desulfobacteraceae</taxon>
        <taxon>Desulfobacter</taxon>
    </lineage>
</organism>
<gene>
    <name evidence="3" type="ORF">DO021_15425</name>
    <name evidence="2" type="ORF">EYB58_11960</name>
</gene>
<dbReference type="EMBL" id="CP036313">
    <property type="protein sequence ID" value="QBH13578.1"/>
    <property type="molecule type" value="Genomic_DNA"/>
</dbReference>
<feature type="region of interest" description="Disordered" evidence="1">
    <location>
        <begin position="96"/>
        <end position="121"/>
    </location>
</feature>
<evidence type="ECO:0000256" key="1">
    <source>
        <dbReference type="SAM" id="MobiDB-lite"/>
    </source>
</evidence>
<reference evidence="2 5" key="2">
    <citation type="submission" date="2019-02" db="EMBL/GenBank/DDBJ databases">
        <title>Complete genome sequence of Desulfobacter hydrogenophilus AcRS1.</title>
        <authorList>
            <person name="Marietou A."/>
            <person name="Lund M.B."/>
            <person name="Marshall I.P.G."/>
            <person name="Schreiber L."/>
            <person name="Jorgensen B."/>
        </authorList>
    </citation>
    <scope>NUCLEOTIDE SEQUENCE [LARGE SCALE GENOMIC DNA]</scope>
    <source>
        <strain evidence="2 5">AcRS1</strain>
    </source>
</reference>
<sequence length="121" mass="13935">MKTTAHTQFFNGIPVTVPNKTIETKADFYISYNNYDRADYGGHDTTALVLEDGKSLPVFLILNGNHMKQYSALKEQGFKACYQYFLQNIDLINQRSDKSVEGGRETNRKIMDHINKRHESK</sequence>
<dbReference type="OrthoDB" id="6932399at2"/>
<evidence type="ECO:0000313" key="2">
    <source>
        <dbReference type="EMBL" id="QBH13578.1"/>
    </source>
</evidence>
<evidence type="ECO:0000313" key="4">
    <source>
        <dbReference type="Proteomes" id="UP000248798"/>
    </source>
</evidence>
<reference evidence="3 4" key="1">
    <citation type="submission" date="2018-06" db="EMBL/GenBank/DDBJ databases">
        <title>Complete Genome Sequence of Desulfobacter hydrogenophilus (DSM3380).</title>
        <authorList>
            <person name="Marietou A."/>
            <person name="Schreiber L."/>
            <person name="Marshall I."/>
            <person name="Jorgensen B."/>
        </authorList>
    </citation>
    <scope>NUCLEOTIDE SEQUENCE [LARGE SCALE GENOMIC DNA]</scope>
    <source>
        <strain evidence="3 4">DSM 3380</strain>
    </source>
</reference>
<dbReference type="AlphaFoldDB" id="A0A328F8Y5"/>
<dbReference type="RefSeq" id="WP_111958271.1">
    <property type="nucleotide sequence ID" value="NZ_CP036313.1"/>
</dbReference>
<accession>A0A328F8Y5</accession>
<dbReference type="EMBL" id="QLNI01000032">
    <property type="protein sequence ID" value="RAM01078.1"/>
    <property type="molecule type" value="Genomic_DNA"/>
</dbReference>
<protein>
    <submittedName>
        <fullName evidence="3">Uncharacterized protein</fullName>
    </submittedName>
</protein>
<proteinExistence type="predicted"/>
<evidence type="ECO:0000313" key="5">
    <source>
        <dbReference type="Proteomes" id="UP000293902"/>
    </source>
</evidence>
<evidence type="ECO:0000313" key="3">
    <source>
        <dbReference type="EMBL" id="RAM01078.1"/>
    </source>
</evidence>
<keyword evidence="5" id="KW-1185">Reference proteome</keyword>
<dbReference type="Proteomes" id="UP000293902">
    <property type="component" value="Chromosome"/>
</dbReference>